<dbReference type="EMBL" id="CP060636">
    <property type="protein sequence ID" value="QNM11755.1"/>
    <property type="molecule type" value="Genomic_DNA"/>
</dbReference>
<reference evidence="1 2" key="1">
    <citation type="submission" date="2020-08" db="EMBL/GenBank/DDBJ databases">
        <authorList>
            <person name="Liu C."/>
            <person name="Sun Q."/>
        </authorList>
    </citation>
    <scope>NUCLEOTIDE SEQUENCE [LARGE SCALE GENOMIC DNA]</scope>
    <source>
        <strain evidence="1 2">NSJ-61</strain>
    </source>
</reference>
<organism evidence="1 2">
    <name type="scientific">[Eubacterium] hominis</name>
    <dbReference type="NCBI Taxonomy" id="2764325"/>
    <lineage>
        <taxon>Bacteria</taxon>
        <taxon>Bacillati</taxon>
        <taxon>Bacillota</taxon>
        <taxon>Erysipelotrichia</taxon>
        <taxon>Erysipelotrichales</taxon>
        <taxon>Erysipelotrichaceae</taxon>
        <taxon>Amedibacillus</taxon>
    </lineage>
</organism>
<dbReference type="AlphaFoldDB" id="A0A7G9GLS3"/>
<evidence type="ECO:0000313" key="1">
    <source>
        <dbReference type="EMBL" id="QNM11755.1"/>
    </source>
</evidence>
<name>A0A7G9GLS3_9FIRM</name>
<evidence type="ECO:0008006" key="3">
    <source>
        <dbReference type="Google" id="ProtNLM"/>
    </source>
</evidence>
<dbReference type="KEGG" id="ehn:H9Q80_16130"/>
<dbReference type="RefSeq" id="WP_117452108.1">
    <property type="nucleotide sequence ID" value="NZ_CP060636.1"/>
</dbReference>
<gene>
    <name evidence="1" type="ORF">H9Q80_16130</name>
</gene>
<accession>A0A7G9GLS3</accession>
<keyword evidence="2" id="KW-1185">Reference proteome</keyword>
<sequence length="250" mass="28303">MERNENATVEFVEKISELVKAENEPFHVENVLGKTFVNKRWYEVEKNKPEIMKLHSLKSLVDFVKTTVENNNCNLTLPLVIEASYTTMLVHTSLADDSSRVTIATVEPIKPDINFGRFIDIHNFIIQLQTCFADTENKKMLLDTIKYISTEAKVETVDNGISNTVTATTGVSLKKEISIPPIVKLVGYRTYREIEQPETMYLLRAEDGGKLALFEADGGEWQCVAQKRVSEYLYSELSEQIDSGKVVIMG</sequence>
<evidence type="ECO:0000313" key="2">
    <source>
        <dbReference type="Proteomes" id="UP000515856"/>
    </source>
</evidence>
<dbReference type="Proteomes" id="UP000515856">
    <property type="component" value="Chromosome"/>
</dbReference>
<protein>
    <recommendedName>
        <fullName evidence="3">Phage protein</fullName>
    </recommendedName>
</protein>
<proteinExistence type="predicted"/>